<reference evidence="5 6" key="1">
    <citation type="submission" date="2019-08" db="EMBL/GenBank/DDBJ databases">
        <authorList>
            <person name="Peeters C."/>
        </authorList>
    </citation>
    <scope>NUCLEOTIDE SEQUENCE [LARGE SCALE GENOMIC DNA]</scope>
    <source>
        <strain evidence="5 6">LMG 31112</strain>
    </source>
</reference>
<dbReference type="GO" id="GO:0006633">
    <property type="term" value="P:fatty acid biosynthetic process"/>
    <property type="evidence" value="ECO:0007669"/>
    <property type="project" value="InterPro"/>
</dbReference>
<name>A0A5E4ZD98_9BURK</name>
<keyword evidence="6" id="KW-1185">Reference proteome</keyword>
<dbReference type="Pfam" id="PF08545">
    <property type="entry name" value="ACP_syn_III"/>
    <property type="match status" value="1"/>
</dbReference>
<dbReference type="InterPro" id="IPR013751">
    <property type="entry name" value="ACP_syn_III_N"/>
</dbReference>
<dbReference type="AlphaFoldDB" id="A0A5E4ZD98"/>
<organism evidence="5 6">
    <name type="scientific">Pandoraea horticolens</name>
    <dbReference type="NCBI Taxonomy" id="2508298"/>
    <lineage>
        <taxon>Bacteria</taxon>
        <taxon>Pseudomonadati</taxon>
        <taxon>Pseudomonadota</taxon>
        <taxon>Betaproteobacteria</taxon>
        <taxon>Burkholderiales</taxon>
        <taxon>Burkholderiaceae</taxon>
        <taxon>Pandoraea</taxon>
    </lineage>
</organism>
<gene>
    <name evidence="5" type="primary">fabH_2</name>
    <name evidence="5" type="ORF">PHO31112_05356</name>
</gene>
<evidence type="ECO:0000256" key="2">
    <source>
        <dbReference type="ARBA" id="ARBA00023315"/>
    </source>
</evidence>
<dbReference type="GO" id="GO:0033818">
    <property type="term" value="F:beta-ketoacyl-acyl-carrier-protein synthase III activity"/>
    <property type="evidence" value="ECO:0007669"/>
    <property type="project" value="UniProtKB-EC"/>
</dbReference>
<dbReference type="RefSeq" id="WP_150624681.1">
    <property type="nucleotide sequence ID" value="NZ_CABPSM010000034.1"/>
</dbReference>
<proteinExistence type="predicted"/>
<dbReference type="GO" id="GO:0044550">
    <property type="term" value="P:secondary metabolite biosynthetic process"/>
    <property type="evidence" value="ECO:0007669"/>
    <property type="project" value="TreeGrafter"/>
</dbReference>
<dbReference type="SUPFAM" id="SSF53901">
    <property type="entry name" value="Thiolase-like"/>
    <property type="match status" value="1"/>
</dbReference>
<evidence type="ECO:0000313" key="5">
    <source>
        <dbReference type="EMBL" id="VVE58647.1"/>
    </source>
</evidence>
<dbReference type="CDD" id="cd00830">
    <property type="entry name" value="KAS_III"/>
    <property type="match status" value="1"/>
</dbReference>
<keyword evidence="1 5" id="KW-0808">Transferase</keyword>
<evidence type="ECO:0000259" key="3">
    <source>
        <dbReference type="Pfam" id="PF08541"/>
    </source>
</evidence>
<accession>A0A5E4ZD98</accession>
<dbReference type="InterPro" id="IPR016039">
    <property type="entry name" value="Thiolase-like"/>
</dbReference>
<dbReference type="GO" id="GO:0004315">
    <property type="term" value="F:3-oxoacyl-[acyl-carrier-protein] synthase activity"/>
    <property type="evidence" value="ECO:0007669"/>
    <property type="project" value="InterPro"/>
</dbReference>
<dbReference type="InterPro" id="IPR013747">
    <property type="entry name" value="ACP_syn_III_C"/>
</dbReference>
<dbReference type="PANTHER" id="PTHR34069">
    <property type="entry name" value="3-OXOACYL-[ACYL-CARRIER-PROTEIN] SYNTHASE 3"/>
    <property type="match status" value="1"/>
</dbReference>
<dbReference type="NCBIfam" id="NF006829">
    <property type="entry name" value="PRK09352.1"/>
    <property type="match status" value="1"/>
</dbReference>
<dbReference type="Proteomes" id="UP000343317">
    <property type="component" value="Unassembled WGS sequence"/>
</dbReference>
<dbReference type="EC" id="2.3.1.180" evidence="5"/>
<feature type="domain" description="Beta-ketoacyl-[acyl-carrier-protein] synthase III N-terminal" evidence="4">
    <location>
        <begin position="113"/>
        <end position="192"/>
    </location>
</feature>
<feature type="domain" description="Beta-ketoacyl-[acyl-carrier-protein] synthase III C-terminal" evidence="3">
    <location>
        <begin position="245"/>
        <end position="334"/>
    </location>
</feature>
<sequence length="334" mass="35361">MLQIPIQFAVIGTGEYKPSRLVSSEEFDVRFGRRAGWTERQVGVTSRRFVDEGETSSYMGAQASQRALDAAGISLQQIDCIISASAVMEQPIPCLASQIQHALGLGDSGIPAFDVNATCLSFIAAIDLIACAFMAGRYRRALIVSSEIASAGLNMNDVTTASLFGDGAAAVVVEARRGGTAALLASHIETYGAGGVLCQLRSGGTRMSPHRNLEAFLAGSYFEMNGKAIYRVVAERFPAFFERLLSKAGMQPDDITCVIPHQASGRALDHAVELLGLRADRVVRVLHDHGNQIAASLPVALHTAIVSRRIAPGDTALLLGSGAGLSLGGVMLRY</sequence>
<evidence type="ECO:0000256" key="1">
    <source>
        <dbReference type="ARBA" id="ARBA00022679"/>
    </source>
</evidence>
<keyword evidence="2 5" id="KW-0012">Acyltransferase</keyword>
<dbReference type="Gene3D" id="3.40.47.10">
    <property type="match status" value="1"/>
</dbReference>
<dbReference type="EMBL" id="CABPSM010000034">
    <property type="protein sequence ID" value="VVE58647.1"/>
    <property type="molecule type" value="Genomic_DNA"/>
</dbReference>
<evidence type="ECO:0000259" key="4">
    <source>
        <dbReference type="Pfam" id="PF08545"/>
    </source>
</evidence>
<evidence type="ECO:0000313" key="6">
    <source>
        <dbReference type="Proteomes" id="UP000343317"/>
    </source>
</evidence>
<dbReference type="Pfam" id="PF08541">
    <property type="entry name" value="ACP_syn_III_C"/>
    <property type="match status" value="1"/>
</dbReference>
<dbReference type="PANTHER" id="PTHR34069:SF2">
    <property type="entry name" value="BETA-KETOACYL-[ACYL-CARRIER-PROTEIN] SYNTHASE III"/>
    <property type="match status" value="1"/>
</dbReference>
<protein>
    <submittedName>
        <fullName evidence="5">3-oxoacyl-[acyl-carrier-protein] synthase 3</fullName>
        <ecNumber evidence="5">2.3.1.180</ecNumber>
    </submittedName>
</protein>